<dbReference type="Proteomes" id="UP000295788">
    <property type="component" value="Unassembled WGS sequence"/>
</dbReference>
<dbReference type="Pfam" id="PF09902">
    <property type="entry name" value="DUF2129"/>
    <property type="match status" value="1"/>
</dbReference>
<evidence type="ECO:0000313" key="2">
    <source>
        <dbReference type="EMBL" id="TCS78237.1"/>
    </source>
</evidence>
<dbReference type="EMBL" id="SMAB01000029">
    <property type="protein sequence ID" value="TCS78237.1"/>
    <property type="molecule type" value="Genomic_DNA"/>
</dbReference>
<dbReference type="InterPro" id="IPR016979">
    <property type="entry name" value="DUF2129"/>
</dbReference>
<evidence type="ECO:0000313" key="3">
    <source>
        <dbReference type="Proteomes" id="UP000295788"/>
    </source>
</evidence>
<keyword evidence="3" id="KW-1185">Reference proteome</keyword>
<keyword evidence="1" id="KW-0963">Cytoplasm</keyword>
<organism evidence="2 3">
    <name type="scientific">Tepidibacillus fermentans</name>
    <dbReference type="NCBI Taxonomy" id="1281767"/>
    <lineage>
        <taxon>Bacteria</taxon>
        <taxon>Bacillati</taxon>
        <taxon>Bacillota</taxon>
        <taxon>Bacilli</taxon>
        <taxon>Bacillales</taxon>
        <taxon>Bacillaceae</taxon>
        <taxon>Tepidibacillus</taxon>
    </lineage>
</organism>
<name>A0A4R3K662_9BACI</name>
<dbReference type="RefSeq" id="WP_132770655.1">
    <property type="nucleotide sequence ID" value="NZ_SMAB01000029.1"/>
</dbReference>
<dbReference type="AlphaFoldDB" id="A0A4R3K662"/>
<sequence length="79" mass="9491">MIPKRTGLVVWVNDLRAARNLERIGNIHFISKRLKYVVLYINERDLRKTISYLERLPFVTKVERSYRSEIVHMNFSQKA</sequence>
<evidence type="ECO:0000256" key="1">
    <source>
        <dbReference type="ARBA" id="ARBA00022490"/>
    </source>
</evidence>
<gene>
    <name evidence="2" type="ORF">EDD72_12914</name>
</gene>
<reference evidence="2 3" key="1">
    <citation type="submission" date="2019-03" db="EMBL/GenBank/DDBJ databases">
        <title>Genomic Encyclopedia of Type Strains, Phase IV (KMG-IV): sequencing the most valuable type-strain genomes for metagenomic binning, comparative biology and taxonomic classification.</title>
        <authorList>
            <person name="Goeker M."/>
        </authorList>
    </citation>
    <scope>NUCLEOTIDE SEQUENCE [LARGE SCALE GENOMIC DNA]</scope>
    <source>
        <strain evidence="2 3">DSM 23802</strain>
    </source>
</reference>
<dbReference type="OrthoDB" id="2990788at2"/>
<accession>A0A4R3K662</accession>
<proteinExistence type="predicted"/>
<protein>
    <submittedName>
        <fullName evidence="2">Uncharacterized protein YlbG (UPF0298 family)</fullName>
    </submittedName>
</protein>
<comment type="caution">
    <text evidence="2">The sequence shown here is derived from an EMBL/GenBank/DDBJ whole genome shotgun (WGS) entry which is preliminary data.</text>
</comment>